<dbReference type="EMBL" id="JNHM01000164">
    <property type="protein sequence ID" value="KDS44363.1"/>
    <property type="molecule type" value="Genomic_DNA"/>
</dbReference>
<dbReference type="Proteomes" id="UP000027661">
    <property type="component" value="Unassembled WGS sequence"/>
</dbReference>
<organism evidence="1 2">
    <name type="scientific">Phocaeicola vulgatus str. 3975 RP4</name>
    <dbReference type="NCBI Taxonomy" id="1339352"/>
    <lineage>
        <taxon>Bacteria</taxon>
        <taxon>Pseudomonadati</taxon>
        <taxon>Bacteroidota</taxon>
        <taxon>Bacteroidia</taxon>
        <taxon>Bacteroidales</taxon>
        <taxon>Bacteroidaceae</taxon>
        <taxon>Phocaeicola</taxon>
    </lineage>
</organism>
<sequence length="275" mass="31923">MTYNDNLILRYLYGLDEKRDYPQSIKRFLIDVGSDINEDRESAINELYGLKNNCKKLAVLSKKFVDAMDKSYMKFTQFHMDILSECDGENGVIKSPYFIEGSLVVYSIKNGAISLWVFHNLPNANNNFMAVPSYYIIAVPKDRIKGEGHQLDCMIMPMIDGCCEANLRDYIDMVLDYLCLRQWAEIEIAEIKTQQKKSLKGKNKTSVQDGISYFIFDSKWFTEVCNNNEFVVSGHFRLQPYGDGSRRLIWINEFKKNGYHRKALIERANDGEQFI</sequence>
<accession>A0A069SB16</accession>
<protein>
    <submittedName>
        <fullName evidence="1">Uncharacterized protein</fullName>
    </submittedName>
</protein>
<evidence type="ECO:0000313" key="1">
    <source>
        <dbReference type="EMBL" id="KDS44363.1"/>
    </source>
</evidence>
<dbReference type="RefSeq" id="WP_008668211.1">
    <property type="nucleotide sequence ID" value="NZ_JNHM01000164.1"/>
</dbReference>
<dbReference type="PATRIC" id="fig|1339352.3.peg.4039"/>
<proteinExistence type="predicted"/>
<name>A0A069SB16_PHOVU</name>
<dbReference type="AlphaFoldDB" id="A0A069SB16"/>
<reference evidence="1 2" key="1">
    <citation type="submission" date="2014-04" db="EMBL/GenBank/DDBJ databases">
        <authorList>
            <person name="Sears C."/>
            <person name="Carroll K."/>
            <person name="Sack B.R."/>
            <person name="Qadri F."/>
            <person name="Myers L.L."/>
            <person name="Chung G.-T."/>
            <person name="Escheverria P."/>
            <person name="Fraser C.M."/>
            <person name="Sadzewicz L."/>
            <person name="Shefchek K.A."/>
            <person name="Tallon L."/>
            <person name="Das S.P."/>
            <person name="Daugherty S."/>
            <person name="Mongodin E.F."/>
        </authorList>
    </citation>
    <scope>NUCLEOTIDE SEQUENCE [LARGE SCALE GENOMIC DNA]</scope>
    <source>
        <strain evidence="1 2">3975 RP4</strain>
    </source>
</reference>
<evidence type="ECO:0000313" key="2">
    <source>
        <dbReference type="Proteomes" id="UP000027661"/>
    </source>
</evidence>
<gene>
    <name evidence="1" type="ORF">M099_4307</name>
</gene>
<comment type="caution">
    <text evidence="1">The sequence shown here is derived from an EMBL/GenBank/DDBJ whole genome shotgun (WGS) entry which is preliminary data.</text>
</comment>